<organism evidence="1 2">
    <name type="scientific">Persea americana</name>
    <name type="common">Avocado</name>
    <dbReference type="NCBI Taxonomy" id="3435"/>
    <lineage>
        <taxon>Eukaryota</taxon>
        <taxon>Viridiplantae</taxon>
        <taxon>Streptophyta</taxon>
        <taxon>Embryophyta</taxon>
        <taxon>Tracheophyta</taxon>
        <taxon>Spermatophyta</taxon>
        <taxon>Magnoliopsida</taxon>
        <taxon>Magnoliidae</taxon>
        <taxon>Laurales</taxon>
        <taxon>Lauraceae</taxon>
        <taxon>Persea</taxon>
    </lineage>
</organism>
<sequence>MGSIPTIEEGTQVPDLCFAGTTAIGMHGRHFPIISTTRTKPSKGLSRNLTLRPNRSITASLISCPRTACSSRPSDSFLAAYLSNRAMVVGGHLVEASVDGVSPV</sequence>
<keyword evidence="2" id="KW-1185">Reference proteome</keyword>
<proteinExistence type="predicted"/>
<name>A0ACC2MX35_PERAE</name>
<dbReference type="Proteomes" id="UP001234297">
    <property type="component" value="Chromosome 1"/>
</dbReference>
<accession>A0ACC2MX35</accession>
<evidence type="ECO:0000313" key="1">
    <source>
        <dbReference type="EMBL" id="KAJ8650229.1"/>
    </source>
</evidence>
<dbReference type="EMBL" id="CM056809">
    <property type="protein sequence ID" value="KAJ8650229.1"/>
    <property type="molecule type" value="Genomic_DNA"/>
</dbReference>
<gene>
    <name evidence="1" type="ORF">MRB53_003252</name>
</gene>
<reference evidence="1 2" key="1">
    <citation type="journal article" date="2022" name="Hortic Res">
        <title>A haplotype resolved chromosomal level avocado genome allows analysis of novel avocado genes.</title>
        <authorList>
            <person name="Nath O."/>
            <person name="Fletcher S.J."/>
            <person name="Hayward A."/>
            <person name="Shaw L.M."/>
            <person name="Masouleh A.K."/>
            <person name="Furtado A."/>
            <person name="Henry R.J."/>
            <person name="Mitter N."/>
        </authorList>
    </citation>
    <scope>NUCLEOTIDE SEQUENCE [LARGE SCALE GENOMIC DNA]</scope>
    <source>
        <strain evidence="2">cv. Hass</strain>
    </source>
</reference>
<protein>
    <submittedName>
        <fullName evidence="1">Uncharacterized protein</fullName>
    </submittedName>
</protein>
<comment type="caution">
    <text evidence="1">The sequence shown here is derived from an EMBL/GenBank/DDBJ whole genome shotgun (WGS) entry which is preliminary data.</text>
</comment>
<evidence type="ECO:0000313" key="2">
    <source>
        <dbReference type="Proteomes" id="UP001234297"/>
    </source>
</evidence>